<evidence type="ECO:0000259" key="2">
    <source>
        <dbReference type="Pfam" id="PF00248"/>
    </source>
</evidence>
<dbReference type="InterPro" id="IPR036812">
    <property type="entry name" value="NAD(P)_OxRdtase_dom_sf"/>
</dbReference>
<evidence type="ECO:0000256" key="1">
    <source>
        <dbReference type="ARBA" id="ARBA00023002"/>
    </source>
</evidence>
<sequence>MSTLSAVPAVPTRTLGKTGPRVSALGLGLMGMSDLYGPADEAESTATIHAALDAGLTLLDTGDFYGMGHNELLLRDALRSSSRYREEVVISVKFGALRDPDGGWSGYDSRPEAVKNFAAYSLRRLGTDHIDIYRPARLDPAVPIEGTVGAIAELVEAGHVRHIGLSEVGAETLRRAHAVHPISDLQIEYSLLSRGIEADILPTARELGIGITAYGVLARGLLSGHWTADRDLPGQDFRTISPRFQGDNLTRNLKLVEALRTVAEAKDATVAQVAIAWALHQGDDIVPLVGARTRPRLAEAQAATTLTLTQADLSAIEQAIPAGAAAGSRYATPLMRDLDSER</sequence>
<dbReference type="InterPro" id="IPR023210">
    <property type="entry name" value="NADP_OxRdtase_dom"/>
</dbReference>
<gene>
    <name evidence="3" type="ordered locus">BN6_27560</name>
</gene>
<dbReference type="OrthoDB" id="9768793at2"/>
<dbReference type="HOGENOM" id="CLU_023205_2_1_11"/>
<dbReference type="STRING" id="1179773.BN6_27560"/>
<organism evidence="3 4">
    <name type="scientific">Saccharothrix espanaensis (strain ATCC 51144 / DSM 44229 / JCM 9112 / NBRC 15066 / NRRL 15764)</name>
    <dbReference type="NCBI Taxonomy" id="1179773"/>
    <lineage>
        <taxon>Bacteria</taxon>
        <taxon>Bacillati</taxon>
        <taxon>Actinomycetota</taxon>
        <taxon>Actinomycetes</taxon>
        <taxon>Pseudonocardiales</taxon>
        <taxon>Pseudonocardiaceae</taxon>
        <taxon>Saccharothrix</taxon>
    </lineage>
</organism>
<reference evidence="3 4" key="1">
    <citation type="journal article" date="2012" name="BMC Genomics">
        <title>Complete genome sequence of Saccharothrix espanaensis DSM 44229T and comparison to the other completely sequenced Pseudonocardiaceae.</title>
        <authorList>
            <person name="Strobel T."/>
            <person name="Al-Dilaimi A."/>
            <person name="Blom J."/>
            <person name="Gessner A."/>
            <person name="Kalinowski J."/>
            <person name="Luzhetska M."/>
            <person name="Puhler A."/>
            <person name="Szczepanowski R."/>
            <person name="Bechthold A."/>
            <person name="Ruckert C."/>
        </authorList>
    </citation>
    <scope>NUCLEOTIDE SEQUENCE [LARGE SCALE GENOMIC DNA]</scope>
    <source>
        <strain evidence="4">ATCC 51144 / DSM 44229 / JCM 9112 / NBRC 15066 / NRRL 15764</strain>
    </source>
</reference>
<dbReference type="EMBL" id="HE804045">
    <property type="protein sequence ID" value="CCH30068.1"/>
    <property type="molecule type" value="Genomic_DNA"/>
</dbReference>
<keyword evidence="4" id="KW-1185">Reference proteome</keyword>
<accession>K0K0K8</accession>
<dbReference type="InterPro" id="IPR050791">
    <property type="entry name" value="Aldo-Keto_reductase"/>
</dbReference>
<dbReference type="Gene3D" id="3.20.20.100">
    <property type="entry name" value="NADP-dependent oxidoreductase domain"/>
    <property type="match status" value="1"/>
</dbReference>
<dbReference type="RefSeq" id="WP_015100180.1">
    <property type="nucleotide sequence ID" value="NC_019673.1"/>
</dbReference>
<dbReference type="PANTHER" id="PTHR43625">
    <property type="entry name" value="AFLATOXIN B1 ALDEHYDE REDUCTASE"/>
    <property type="match status" value="1"/>
</dbReference>
<name>K0K0K8_SACES</name>
<proteinExistence type="predicted"/>
<dbReference type="SUPFAM" id="SSF51430">
    <property type="entry name" value="NAD(P)-linked oxidoreductase"/>
    <property type="match status" value="1"/>
</dbReference>
<dbReference type="Pfam" id="PF00248">
    <property type="entry name" value="Aldo_ket_red"/>
    <property type="match status" value="1"/>
</dbReference>
<dbReference type="AlphaFoldDB" id="K0K0K8"/>
<feature type="domain" description="NADP-dependent oxidoreductase" evidence="2">
    <location>
        <begin position="25"/>
        <end position="319"/>
    </location>
</feature>
<dbReference type="GO" id="GO:0005737">
    <property type="term" value="C:cytoplasm"/>
    <property type="evidence" value="ECO:0007669"/>
    <property type="project" value="TreeGrafter"/>
</dbReference>
<evidence type="ECO:0000313" key="3">
    <source>
        <dbReference type="EMBL" id="CCH30068.1"/>
    </source>
</evidence>
<dbReference type="BioCyc" id="SESP1179773:BN6_RS13360-MONOMER"/>
<dbReference type="Proteomes" id="UP000006281">
    <property type="component" value="Chromosome"/>
</dbReference>
<dbReference type="PANTHER" id="PTHR43625:SF40">
    <property type="entry name" value="ALDO-KETO REDUCTASE YAKC [NADP(+)]"/>
    <property type="match status" value="1"/>
</dbReference>
<dbReference type="PATRIC" id="fig|1179773.3.peg.2753"/>
<dbReference type="eggNOG" id="COG0667">
    <property type="taxonomic scope" value="Bacteria"/>
</dbReference>
<evidence type="ECO:0000313" key="4">
    <source>
        <dbReference type="Proteomes" id="UP000006281"/>
    </source>
</evidence>
<keyword evidence="1" id="KW-0560">Oxidoreductase</keyword>
<dbReference type="KEGG" id="sesp:BN6_27560"/>
<protein>
    <submittedName>
        <fullName evidence="3">Aldo/keto reductase</fullName>
    </submittedName>
</protein>
<dbReference type="GO" id="GO:0016491">
    <property type="term" value="F:oxidoreductase activity"/>
    <property type="evidence" value="ECO:0007669"/>
    <property type="project" value="UniProtKB-KW"/>
</dbReference>